<dbReference type="Proteomes" id="UP000534294">
    <property type="component" value="Unassembled WGS sequence"/>
</dbReference>
<proteinExistence type="predicted"/>
<dbReference type="AlphaFoldDB" id="A0A7W7YKF8"/>
<evidence type="ECO:0000313" key="3">
    <source>
        <dbReference type="Proteomes" id="UP000534294"/>
    </source>
</evidence>
<feature type="domain" description="ATP-grasp" evidence="1">
    <location>
        <begin position="84"/>
        <end position="236"/>
    </location>
</feature>
<dbReference type="Pfam" id="PF18299">
    <property type="entry name" value="R2K_2"/>
    <property type="match status" value="1"/>
</dbReference>
<organism evidence="2 3">
    <name type="scientific">Prosthecobacter dejongeii</name>
    <dbReference type="NCBI Taxonomy" id="48465"/>
    <lineage>
        <taxon>Bacteria</taxon>
        <taxon>Pseudomonadati</taxon>
        <taxon>Verrucomicrobiota</taxon>
        <taxon>Verrucomicrobiia</taxon>
        <taxon>Verrucomicrobiales</taxon>
        <taxon>Verrucomicrobiaceae</taxon>
        <taxon>Prosthecobacter</taxon>
    </lineage>
</organism>
<comment type="caution">
    <text evidence="2">The sequence shown here is derived from an EMBL/GenBank/DDBJ whole genome shotgun (WGS) entry which is preliminary data.</text>
</comment>
<evidence type="ECO:0000313" key="2">
    <source>
        <dbReference type="EMBL" id="MBB5037861.1"/>
    </source>
</evidence>
<accession>A0A7W7YKF8</accession>
<evidence type="ECO:0000259" key="1">
    <source>
        <dbReference type="Pfam" id="PF18299"/>
    </source>
</evidence>
<protein>
    <recommendedName>
        <fullName evidence="1">ATP-grasp domain-containing protein</fullName>
    </recommendedName>
</protein>
<dbReference type="InterPro" id="IPR041261">
    <property type="entry name" value="R2K_2"/>
</dbReference>
<dbReference type="EMBL" id="JACHIF010000003">
    <property type="protein sequence ID" value="MBB5037861.1"/>
    <property type="molecule type" value="Genomic_DNA"/>
</dbReference>
<name>A0A7W7YKF8_9BACT</name>
<gene>
    <name evidence="2" type="ORF">HNQ64_002110</name>
</gene>
<reference evidence="2 3" key="1">
    <citation type="submission" date="2020-08" db="EMBL/GenBank/DDBJ databases">
        <title>Genomic Encyclopedia of Type Strains, Phase IV (KMG-IV): sequencing the most valuable type-strain genomes for metagenomic binning, comparative biology and taxonomic classification.</title>
        <authorList>
            <person name="Goeker M."/>
        </authorList>
    </citation>
    <scope>NUCLEOTIDE SEQUENCE [LARGE SCALE GENOMIC DNA]</scope>
    <source>
        <strain evidence="2 3">DSM 12251</strain>
    </source>
</reference>
<sequence length="247" mass="26696">MQPIAYVQTDSNGQPYSAHGAVAAKGFELLGFEVRYFHREELERLALNTATVVVGGMGTVRAALLQLGKLPPQQDSAPTSLLSFLGRTCRVTTLNGVLNAGRFPVFVKPHSEAKLFNGQVFEHEADLRSLLTARPGFPAITGDLAVLAQSPIHFVSEWRTFVIQTQVIGASFYKGDPLVFPNGKFIHDTVAAFENAPAGYSADFGVTPEGKTFLIEINDGYSLGHGGLTSTQYAELLHARWTEICAG</sequence>
<keyword evidence="3" id="KW-1185">Reference proteome</keyword>
<dbReference type="RefSeq" id="WP_184208131.1">
    <property type="nucleotide sequence ID" value="NZ_JACHIF010000003.1"/>
</dbReference>